<accession>E1ZFG4</accession>
<protein>
    <recommendedName>
        <fullName evidence="5">DNA mismatch repair proteins mutS family domain-containing protein</fullName>
    </recommendedName>
</protein>
<dbReference type="SMART" id="SM00534">
    <property type="entry name" value="MUTSac"/>
    <property type="match status" value="1"/>
</dbReference>
<dbReference type="InterPro" id="IPR000432">
    <property type="entry name" value="DNA_mismatch_repair_MutS_C"/>
</dbReference>
<name>E1ZFG4_CHLVA</name>
<evidence type="ECO:0000256" key="3">
    <source>
        <dbReference type="ARBA" id="ARBA00022840"/>
    </source>
</evidence>
<dbReference type="GO" id="GO:0005524">
    <property type="term" value="F:ATP binding"/>
    <property type="evidence" value="ECO:0007669"/>
    <property type="project" value="UniProtKB-KW"/>
</dbReference>
<comment type="similarity">
    <text evidence="1">Belongs to the DNA mismatch repair MutS family.</text>
</comment>
<feature type="non-terminal residue" evidence="6">
    <location>
        <position position="94"/>
    </location>
</feature>
<dbReference type="InterPro" id="IPR027417">
    <property type="entry name" value="P-loop_NTPase"/>
</dbReference>
<dbReference type="GO" id="GO:0030983">
    <property type="term" value="F:mismatched DNA binding"/>
    <property type="evidence" value="ECO:0007669"/>
    <property type="project" value="InterPro"/>
</dbReference>
<dbReference type="Proteomes" id="UP000008141">
    <property type="component" value="Unassembled WGS sequence"/>
</dbReference>
<dbReference type="SUPFAM" id="SSF52540">
    <property type="entry name" value="P-loop containing nucleoside triphosphate hydrolases"/>
    <property type="match status" value="1"/>
</dbReference>
<evidence type="ECO:0000313" key="6">
    <source>
        <dbReference type="EMBL" id="EFN55664.1"/>
    </source>
</evidence>
<dbReference type="GO" id="GO:0140664">
    <property type="term" value="F:ATP-dependent DNA damage sensor activity"/>
    <property type="evidence" value="ECO:0007669"/>
    <property type="project" value="InterPro"/>
</dbReference>
<gene>
    <name evidence="6" type="ORF">CHLNCDRAFT_17980</name>
</gene>
<dbReference type="GO" id="GO:0032301">
    <property type="term" value="C:MutSalpha complex"/>
    <property type="evidence" value="ECO:0007669"/>
    <property type="project" value="TreeGrafter"/>
</dbReference>
<reference evidence="6 7" key="1">
    <citation type="journal article" date="2010" name="Plant Cell">
        <title>The Chlorella variabilis NC64A genome reveals adaptation to photosymbiosis, coevolution with viruses, and cryptic sex.</title>
        <authorList>
            <person name="Blanc G."/>
            <person name="Duncan G."/>
            <person name="Agarkova I."/>
            <person name="Borodovsky M."/>
            <person name="Gurnon J."/>
            <person name="Kuo A."/>
            <person name="Lindquist E."/>
            <person name="Lucas S."/>
            <person name="Pangilinan J."/>
            <person name="Polle J."/>
            <person name="Salamov A."/>
            <person name="Terry A."/>
            <person name="Yamada T."/>
            <person name="Dunigan D.D."/>
            <person name="Grigoriev I.V."/>
            <person name="Claverie J.M."/>
            <person name="Van Etten J.L."/>
        </authorList>
    </citation>
    <scope>NUCLEOTIDE SEQUENCE [LARGE SCALE GENOMIC DNA]</scope>
    <source>
        <strain evidence="6 7">NC64A</strain>
    </source>
</reference>
<evidence type="ECO:0000256" key="1">
    <source>
        <dbReference type="ARBA" id="ARBA00006271"/>
    </source>
</evidence>
<keyword evidence="2" id="KW-0547">Nucleotide-binding</keyword>
<dbReference type="OMA" id="ELWNAGF"/>
<evidence type="ECO:0000256" key="4">
    <source>
        <dbReference type="ARBA" id="ARBA00023125"/>
    </source>
</evidence>
<dbReference type="AlphaFoldDB" id="E1ZFG4"/>
<dbReference type="Pfam" id="PF00488">
    <property type="entry name" value="MutS_V"/>
    <property type="match status" value="1"/>
</dbReference>
<proteinExistence type="inferred from homology"/>
<dbReference type="OrthoDB" id="10252754at2759"/>
<dbReference type="STRING" id="554065.E1ZFG4"/>
<dbReference type="GO" id="GO:0006298">
    <property type="term" value="P:mismatch repair"/>
    <property type="evidence" value="ECO:0007669"/>
    <property type="project" value="InterPro"/>
</dbReference>
<dbReference type="PANTHER" id="PTHR11361:SF148">
    <property type="entry name" value="DNA MISMATCH REPAIR PROTEIN MSH6"/>
    <property type="match status" value="1"/>
</dbReference>
<evidence type="ECO:0000259" key="5">
    <source>
        <dbReference type="SMART" id="SM00534"/>
    </source>
</evidence>
<evidence type="ECO:0000256" key="2">
    <source>
        <dbReference type="ARBA" id="ARBA00022741"/>
    </source>
</evidence>
<dbReference type="InParanoid" id="E1ZFG4"/>
<feature type="non-terminal residue" evidence="6">
    <location>
        <position position="1"/>
    </location>
</feature>
<dbReference type="KEGG" id="cvr:CHLNCDRAFT_17980"/>
<keyword evidence="3" id="KW-0067">ATP-binding</keyword>
<feature type="domain" description="DNA mismatch repair proteins mutS family" evidence="5">
    <location>
        <begin position="1"/>
        <end position="94"/>
    </location>
</feature>
<keyword evidence="4" id="KW-0238">DNA-binding</keyword>
<dbReference type="PANTHER" id="PTHR11361">
    <property type="entry name" value="DNA MISMATCH REPAIR PROTEIN MUTS FAMILY MEMBER"/>
    <property type="match status" value="1"/>
</dbReference>
<evidence type="ECO:0000313" key="7">
    <source>
        <dbReference type="Proteomes" id="UP000008141"/>
    </source>
</evidence>
<dbReference type="InterPro" id="IPR045076">
    <property type="entry name" value="MutS"/>
</dbReference>
<sequence>TGANTGGKSTLLRATGAACLAQRPSHMPPAQMGCYVPAAAAQLAPVDRIFTRIGAQDRIFRGESTFAVEMLEAASLLRHSTPASLLVLDELGRG</sequence>
<dbReference type="GeneID" id="17355076"/>
<organism evidence="7">
    <name type="scientific">Chlorella variabilis</name>
    <name type="common">Green alga</name>
    <dbReference type="NCBI Taxonomy" id="554065"/>
    <lineage>
        <taxon>Eukaryota</taxon>
        <taxon>Viridiplantae</taxon>
        <taxon>Chlorophyta</taxon>
        <taxon>core chlorophytes</taxon>
        <taxon>Trebouxiophyceae</taxon>
        <taxon>Chlorellales</taxon>
        <taxon>Chlorellaceae</taxon>
        <taxon>Chlorella clade</taxon>
        <taxon>Chlorella</taxon>
    </lineage>
</organism>
<dbReference type="Gene3D" id="3.40.50.300">
    <property type="entry name" value="P-loop containing nucleotide triphosphate hydrolases"/>
    <property type="match status" value="1"/>
</dbReference>
<dbReference type="eggNOG" id="KOG0217">
    <property type="taxonomic scope" value="Eukaryota"/>
</dbReference>
<dbReference type="RefSeq" id="XP_005847766.1">
    <property type="nucleotide sequence ID" value="XM_005847704.1"/>
</dbReference>
<dbReference type="EMBL" id="GL433844">
    <property type="protein sequence ID" value="EFN55664.1"/>
    <property type="molecule type" value="Genomic_DNA"/>
</dbReference>
<keyword evidence="7" id="KW-1185">Reference proteome</keyword>